<name>A0A5E4AR21_MARMO</name>
<dbReference type="Proteomes" id="UP000335636">
    <property type="component" value="Unassembled WGS sequence"/>
</dbReference>
<organism evidence="2 3">
    <name type="scientific">Marmota monax</name>
    <name type="common">Woodchuck</name>
    <dbReference type="NCBI Taxonomy" id="9995"/>
    <lineage>
        <taxon>Eukaryota</taxon>
        <taxon>Metazoa</taxon>
        <taxon>Chordata</taxon>
        <taxon>Craniata</taxon>
        <taxon>Vertebrata</taxon>
        <taxon>Euteleostomi</taxon>
        <taxon>Mammalia</taxon>
        <taxon>Eutheria</taxon>
        <taxon>Euarchontoglires</taxon>
        <taxon>Glires</taxon>
        <taxon>Rodentia</taxon>
        <taxon>Sciuromorpha</taxon>
        <taxon>Sciuridae</taxon>
        <taxon>Xerinae</taxon>
        <taxon>Marmotini</taxon>
        <taxon>Marmota</taxon>
    </lineage>
</organism>
<accession>A0A5E4AR21</accession>
<sequence>MDSELKETFQCGVQLIRKRERYSWELCAEAGFGATPQCSTGDPPTRHPGLCVAANVVLVILRVFCCWRHRLESWEFLPSTAEVEVIQRPLA</sequence>
<reference evidence="2 3" key="1">
    <citation type="submission" date="2019-04" db="EMBL/GenBank/DDBJ databases">
        <authorList>
            <person name="Alioto T."/>
            <person name="Alioto T."/>
        </authorList>
    </citation>
    <scope>NUCLEOTIDE SEQUENCE [LARGE SCALE GENOMIC DNA]</scope>
</reference>
<gene>
    <name evidence="1" type="ORF">GHT09_017716</name>
    <name evidence="2" type="ORF">MONAX_5E027108</name>
</gene>
<reference evidence="1" key="2">
    <citation type="submission" date="2020-08" db="EMBL/GenBank/DDBJ databases">
        <authorList>
            <person name="Shumante A."/>
            <person name="Zimin A.V."/>
            <person name="Puiu D."/>
            <person name="Salzberg S.L."/>
        </authorList>
    </citation>
    <scope>NUCLEOTIDE SEQUENCE</scope>
    <source>
        <strain evidence="1">WC2-LM</strain>
        <tissue evidence="1">Liver</tissue>
    </source>
</reference>
<dbReference type="EMBL" id="CABDUW010000133">
    <property type="protein sequence ID" value="VTJ59943.1"/>
    <property type="molecule type" value="Genomic_DNA"/>
</dbReference>
<evidence type="ECO:0000313" key="1">
    <source>
        <dbReference type="EMBL" id="KAF7471053.1"/>
    </source>
</evidence>
<keyword evidence="3" id="KW-1185">Reference proteome</keyword>
<dbReference type="Proteomes" id="UP000662637">
    <property type="component" value="Unassembled WGS sequence"/>
</dbReference>
<dbReference type="EMBL" id="WJEC01006877">
    <property type="protein sequence ID" value="KAF7471053.1"/>
    <property type="molecule type" value="Genomic_DNA"/>
</dbReference>
<protein>
    <submittedName>
        <fullName evidence="2">Uncharacterized protein</fullName>
    </submittedName>
</protein>
<dbReference type="AlphaFoldDB" id="A0A5E4AR21"/>
<evidence type="ECO:0000313" key="3">
    <source>
        <dbReference type="Proteomes" id="UP000335636"/>
    </source>
</evidence>
<proteinExistence type="predicted"/>
<evidence type="ECO:0000313" key="2">
    <source>
        <dbReference type="EMBL" id="VTJ59943.1"/>
    </source>
</evidence>